<dbReference type="GO" id="GO:0000127">
    <property type="term" value="C:transcription factor TFIIIC complex"/>
    <property type="evidence" value="ECO:0007669"/>
    <property type="project" value="TreeGrafter"/>
</dbReference>
<evidence type="ECO:0000256" key="1">
    <source>
        <dbReference type="ARBA" id="ARBA00004123"/>
    </source>
</evidence>
<dbReference type="InterPro" id="IPR052416">
    <property type="entry name" value="GTF3C_component"/>
</dbReference>
<gene>
    <name evidence="8" type="primary">gtf3c2</name>
</gene>
<keyword evidence="9" id="KW-1185">Reference proteome</keyword>
<evidence type="ECO:0000313" key="9">
    <source>
        <dbReference type="Proteomes" id="UP000694546"/>
    </source>
</evidence>
<feature type="compositionally biased region" description="Basic and acidic residues" evidence="7">
    <location>
        <begin position="187"/>
        <end position="201"/>
    </location>
</feature>
<organism evidence="8 9">
    <name type="scientific">Gadus morhua</name>
    <name type="common">Atlantic cod</name>
    <dbReference type="NCBI Taxonomy" id="8049"/>
    <lineage>
        <taxon>Eukaryota</taxon>
        <taxon>Metazoa</taxon>
        <taxon>Chordata</taxon>
        <taxon>Craniata</taxon>
        <taxon>Vertebrata</taxon>
        <taxon>Euteleostomi</taxon>
        <taxon>Actinopterygii</taxon>
        <taxon>Neopterygii</taxon>
        <taxon>Teleostei</taxon>
        <taxon>Neoteleostei</taxon>
        <taxon>Acanthomorphata</taxon>
        <taxon>Zeiogadaria</taxon>
        <taxon>Gadariae</taxon>
        <taxon>Gadiformes</taxon>
        <taxon>Gadoidei</taxon>
        <taxon>Gadidae</taxon>
        <taxon>Gadus</taxon>
    </lineage>
</organism>
<comment type="subcellular location">
    <subcellularLocation>
        <location evidence="1">Nucleus</location>
    </subcellularLocation>
</comment>
<feature type="compositionally biased region" description="Basic residues" evidence="7">
    <location>
        <begin position="174"/>
        <end position="186"/>
    </location>
</feature>
<dbReference type="PROSITE" id="PS50082">
    <property type="entry name" value="WD_REPEATS_2"/>
    <property type="match status" value="1"/>
</dbReference>
<sequence>MELPLLEKDGALGHEEACESLDAKLGEEALVAAMSGQEQESKILSALSPISNKRERKKNPRFSDYEMEEKPENPCPKQKRGGRPPRKTSVDTETPQPTLHCGSKAAEPTDQSPEQQSPQKKRRGRPPKDKSRSQQRNDWDKKAIAPSDGGDQDTGSHTSSKELSLKSPDITAKGKQKTPARKKPDRKIKVEDLSTEAEKAFSEQQPVETPKPKRKYLKKKKVPPQEMAPMLQNDTEETSARPDPETNLGGRPRRSAAKTALKYLHSLAQESLSGPEASDSRSGSPDSLSDRPGPRQGAAAMRCKKRRPVDCDDFEGDEDFLPGGGDEEMLDDMEDEEDEEETEGLESELEPATQYLNKSNILHRRVFGVATNGISNAMMKPALDAYKANKKFREEHHSDSVFPEWLPTVNDWTLVSSRFQVSDPHPERLDLTVFVGGPVWALEWCPLPDGATAHQYLALACHQGMDQQHVFNQMYAGAGLVQLWDMGGLDYRSRPEAGPASLVYGLGQEKGFVWQLKWCPAGAWEPPNTSRKAPFLQRLGLLAVAVSTGVVSIYSLPHPQALCSPWSSEGDNHVPPVYQAREVLTLKLGASKAPHHDKSGQVLSMDWLPEKPHNIMAIGFYDGTVGLWDLSSCSSLLRVCDPSNGLTLLPYRCFVAHDNAVRALCFCPASSQVMATGGNDRMVKLWDLKRLYQPINVQKRNLTTEVCWPLASPGTFHSQEISYASRGLTGAYYNDLGYRNARSVFITPRTGTVWSLSFSDWCNSLVTGDGLGEVIFALLPDFNCTNPSLRRTVERRFPIYFTDMVRYDAEEERGGKGGRGKGEMSPGRLNNNNHSEEDSASSDEEERSPEERPAEGPSTQTYREAVENYYLHFSDSNLQSFKNYKRRAPWKRMKQTEVKTDLDLDRMPLAALHKVRFNPNMSCHAWVASVGQAGLLRVHCLHNMSGSHINTQLSALPTEPGGQEEEEQ</sequence>
<dbReference type="Ensembl" id="ENSGMOT00000044564.1">
    <property type="protein sequence ID" value="ENSGMOP00000024120.1"/>
    <property type="gene ID" value="ENSGMOG00000027189.1"/>
</dbReference>
<reference evidence="8" key="1">
    <citation type="submission" date="2025-08" db="UniProtKB">
        <authorList>
            <consortium name="Ensembl"/>
        </authorList>
    </citation>
    <scope>IDENTIFICATION</scope>
</reference>
<dbReference type="GO" id="GO:0005634">
    <property type="term" value="C:nucleus"/>
    <property type="evidence" value="ECO:0007669"/>
    <property type="project" value="UniProtKB-SubCell"/>
</dbReference>
<dbReference type="Gene3D" id="2.130.10.10">
    <property type="entry name" value="YVTN repeat-like/Quinoprotein amine dehydrogenase"/>
    <property type="match status" value="1"/>
</dbReference>
<feature type="compositionally biased region" description="Basic residues" evidence="7">
    <location>
        <begin position="77"/>
        <end position="86"/>
    </location>
</feature>
<dbReference type="InterPro" id="IPR019775">
    <property type="entry name" value="WD40_repeat_CS"/>
</dbReference>
<dbReference type="InterPro" id="IPR001680">
    <property type="entry name" value="WD40_rpt"/>
</dbReference>
<dbReference type="SUPFAM" id="SSF50978">
    <property type="entry name" value="WD40 repeat-like"/>
    <property type="match status" value="1"/>
</dbReference>
<feature type="compositionally biased region" description="Basic and acidic residues" evidence="7">
    <location>
        <begin position="126"/>
        <end position="143"/>
    </location>
</feature>
<evidence type="ECO:0000256" key="3">
    <source>
        <dbReference type="ARBA" id="ARBA00022737"/>
    </source>
</evidence>
<feature type="compositionally biased region" description="Basic and acidic residues" evidence="7">
    <location>
        <begin position="61"/>
        <end position="72"/>
    </location>
</feature>
<evidence type="ECO:0000256" key="2">
    <source>
        <dbReference type="ARBA" id="ARBA00022574"/>
    </source>
</evidence>
<feature type="repeat" description="WD" evidence="6">
    <location>
        <begin position="654"/>
        <end position="689"/>
    </location>
</feature>
<evidence type="ECO:0000256" key="6">
    <source>
        <dbReference type="PROSITE-ProRule" id="PRU00221"/>
    </source>
</evidence>
<feature type="compositionally biased region" description="Polar residues" evidence="7">
    <location>
        <begin position="109"/>
        <end position="118"/>
    </location>
</feature>
<dbReference type="GeneTree" id="ENSGT00390000018632"/>
<dbReference type="InterPro" id="IPR036322">
    <property type="entry name" value="WD40_repeat_dom_sf"/>
</dbReference>
<name>A0A8C5A090_GADMO</name>
<keyword evidence="3" id="KW-0677">Repeat</keyword>
<feature type="compositionally biased region" description="Acidic residues" evidence="7">
    <location>
        <begin position="838"/>
        <end position="848"/>
    </location>
</feature>
<protein>
    <submittedName>
        <fullName evidence="8">General transcription factor IIIC, polypeptide 2, beta</fullName>
    </submittedName>
</protein>
<accession>A0A8C5A090</accession>
<feature type="compositionally biased region" description="Acidic residues" evidence="7">
    <location>
        <begin position="311"/>
        <end position="349"/>
    </location>
</feature>
<keyword evidence="4" id="KW-0804">Transcription</keyword>
<reference evidence="8" key="2">
    <citation type="submission" date="2025-09" db="UniProtKB">
        <authorList>
            <consortium name="Ensembl"/>
        </authorList>
    </citation>
    <scope>IDENTIFICATION</scope>
</reference>
<dbReference type="Pfam" id="PF00400">
    <property type="entry name" value="WD40"/>
    <property type="match status" value="1"/>
</dbReference>
<evidence type="ECO:0000256" key="4">
    <source>
        <dbReference type="ARBA" id="ARBA00023163"/>
    </source>
</evidence>
<dbReference type="Proteomes" id="UP000694546">
    <property type="component" value="Chromosome 21"/>
</dbReference>
<evidence type="ECO:0000313" key="8">
    <source>
        <dbReference type="Ensembl" id="ENSGMOP00000024120.1"/>
    </source>
</evidence>
<keyword evidence="5" id="KW-0539">Nucleus</keyword>
<feature type="region of interest" description="Disordered" evidence="7">
    <location>
        <begin position="34"/>
        <end position="349"/>
    </location>
</feature>
<dbReference type="PANTHER" id="PTHR15052">
    <property type="entry name" value="RNA POLYMERASE III TRANSCRIPTION INITIATION FACTOR COMPLEX SUBUNIT"/>
    <property type="match status" value="1"/>
</dbReference>
<evidence type="ECO:0000256" key="7">
    <source>
        <dbReference type="SAM" id="MobiDB-lite"/>
    </source>
</evidence>
<keyword evidence="2 6" id="KW-0853">WD repeat</keyword>
<proteinExistence type="predicted"/>
<dbReference type="SMART" id="SM00320">
    <property type="entry name" value="WD40"/>
    <property type="match status" value="3"/>
</dbReference>
<dbReference type="PANTHER" id="PTHR15052:SF2">
    <property type="entry name" value="GENERAL TRANSCRIPTION FACTOR 3C POLYPEPTIDE 2"/>
    <property type="match status" value="1"/>
</dbReference>
<evidence type="ECO:0000256" key="5">
    <source>
        <dbReference type="ARBA" id="ARBA00023242"/>
    </source>
</evidence>
<dbReference type="PROSITE" id="PS00678">
    <property type="entry name" value="WD_REPEATS_1"/>
    <property type="match status" value="2"/>
</dbReference>
<dbReference type="PROSITE" id="PS50294">
    <property type="entry name" value="WD_REPEATS_REGION"/>
    <property type="match status" value="1"/>
</dbReference>
<dbReference type="AlphaFoldDB" id="A0A8C5A090"/>
<dbReference type="InterPro" id="IPR015943">
    <property type="entry name" value="WD40/YVTN_repeat-like_dom_sf"/>
</dbReference>
<feature type="region of interest" description="Disordered" evidence="7">
    <location>
        <begin position="811"/>
        <end position="860"/>
    </location>
</feature>
<feature type="compositionally biased region" description="Basic residues" evidence="7">
    <location>
        <begin position="212"/>
        <end position="222"/>
    </location>
</feature>
<dbReference type="GO" id="GO:0006383">
    <property type="term" value="P:transcription by RNA polymerase III"/>
    <property type="evidence" value="ECO:0007669"/>
    <property type="project" value="TreeGrafter"/>
</dbReference>